<evidence type="ECO:0000313" key="1">
    <source>
        <dbReference type="EMBL" id="MDF0594263.1"/>
    </source>
</evidence>
<sequence length="261" mass="27969">MLVVLAALVMPAAADEVDDLILGLKYGTVDTRLEAVKLLCTIEDPRAVDPLIEALNDTDPSVQAWAASALVRLGKTEYIDHAISVLRIHPSAFVISGDIAWSLKESLKESRATVARARAARALGASLHPMAVDPLIEALQDEDWGVRAEAAIALGEIGDAKAIDPLAKALLKDNFDPYHPNEISGNIQIRRSAAEALGKIGDKRAVQPLIEALKDESWHVRSTAAWALGEIGDPSAIEPLTYWASKGNHGAAEALEKIRAE</sequence>
<dbReference type="Gene3D" id="1.25.10.10">
    <property type="entry name" value="Leucine-rich Repeat Variant"/>
    <property type="match status" value="2"/>
</dbReference>
<dbReference type="SMART" id="SM00567">
    <property type="entry name" value="EZ_HEAT"/>
    <property type="match status" value="6"/>
</dbReference>
<dbReference type="PANTHER" id="PTHR12697:SF5">
    <property type="entry name" value="DEOXYHYPUSINE HYDROXYLASE"/>
    <property type="match status" value="1"/>
</dbReference>
<accession>A0ABT5XHR8</accession>
<protein>
    <submittedName>
        <fullName evidence="1">HEAT repeat domain-containing protein</fullName>
    </submittedName>
</protein>
<name>A0ABT5XHR8_9EURY</name>
<dbReference type="SUPFAM" id="SSF48371">
    <property type="entry name" value="ARM repeat"/>
    <property type="match status" value="1"/>
</dbReference>
<gene>
    <name evidence="1" type="ORF">P0O24_11805</name>
</gene>
<dbReference type="EMBL" id="JARFPL010000058">
    <property type="protein sequence ID" value="MDF0594263.1"/>
    <property type="molecule type" value="Genomic_DNA"/>
</dbReference>
<organism evidence="1 2">
    <name type="scientific">Candidatus Methanocrinis alkalitolerans</name>
    <dbReference type="NCBI Taxonomy" id="3033395"/>
    <lineage>
        <taxon>Archaea</taxon>
        <taxon>Methanobacteriati</taxon>
        <taxon>Methanobacteriota</taxon>
        <taxon>Stenosarchaea group</taxon>
        <taxon>Methanomicrobia</taxon>
        <taxon>Methanotrichales</taxon>
        <taxon>Methanotrichaceae</taxon>
        <taxon>Methanocrinis</taxon>
    </lineage>
</organism>
<reference evidence="1 2" key="1">
    <citation type="submission" date="2023-03" db="EMBL/GenBank/DDBJ databases">
        <title>Whole genome sequencing of Methanotrichaceae archaeon M04Ac.</title>
        <authorList>
            <person name="Khomyakova M.A."/>
            <person name="Merkel A.Y."/>
            <person name="Slobodkin A.I."/>
        </authorList>
    </citation>
    <scope>NUCLEOTIDE SEQUENCE [LARGE SCALE GENOMIC DNA]</scope>
    <source>
        <strain evidence="1 2">M04Ac</strain>
    </source>
</reference>
<comment type="caution">
    <text evidence="1">The sequence shown here is derived from an EMBL/GenBank/DDBJ whole genome shotgun (WGS) entry which is preliminary data.</text>
</comment>
<dbReference type="InterPro" id="IPR011989">
    <property type="entry name" value="ARM-like"/>
</dbReference>
<dbReference type="Pfam" id="PF13646">
    <property type="entry name" value="HEAT_2"/>
    <property type="match status" value="3"/>
</dbReference>
<dbReference type="InterPro" id="IPR016024">
    <property type="entry name" value="ARM-type_fold"/>
</dbReference>
<proteinExistence type="predicted"/>
<dbReference type="PANTHER" id="PTHR12697">
    <property type="entry name" value="PBS LYASE HEAT-LIKE PROTEIN"/>
    <property type="match status" value="1"/>
</dbReference>
<keyword evidence="2" id="KW-1185">Reference proteome</keyword>
<evidence type="ECO:0000313" key="2">
    <source>
        <dbReference type="Proteomes" id="UP001215956"/>
    </source>
</evidence>
<dbReference type="InterPro" id="IPR004155">
    <property type="entry name" value="PBS_lyase_HEAT"/>
</dbReference>
<dbReference type="Proteomes" id="UP001215956">
    <property type="component" value="Unassembled WGS sequence"/>
</dbReference>